<reference evidence="1 2" key="1">
    <citation type="journal article" date="2016" name="DNA Res.">
        <title>The draft genome of MD-2 pineapple using hybrid error correction of long reads.</title>
        <authorList>
            <person name="Redwan R.M."/>
            <person name="Saidin A."/>
            <person name="Kumar S.V."/>
        </authorList>
    </citation>
    <scope>NUCLEOTIDE SEQUENCE [LARGE SCALE GENOMIC DNA]</scope>
    <source>
        <strain evidence="2">cv. MD2</strain>
        <tissue evidence="1">Leaf</tissue>
    </source>
</reference>
<organism evidence="1 2">
    <name type="scientific">Ananas comosus</name>
    <name type="common">Pineapple</name>
    <name type="synonym">Ananas ananas</name>
    <dbReference type="NCBI Taxonomy" id="4615"/>
    <lineage>
        <taxon>Eukaryota</taxon>
        <taxon>Viridiplantae</taxon>
        <taxon>Streptophyta</taxon>
        <taxon>Embryophyta</taxon>
        <taxon>Tracheophyta</taxon>
        <taxon>Spermatophyta</taxon>
        <taxon>Magnoliopsida</taxon>
        <taxon>Liliopsida</taxon>
        <taxon>Poales</taxon>
        <taxon>Bromeliaceae</taxon>
        <taxon>Bromelioideae</taxon>
        <taxon>Ananas</taxon>
    </lineage>
</organism>
<dbReference type="PANTHER" id="PTHR32166:SF105">
    <property type="entry name" value="HAT DIMERIZATION DOMAIN-CONTAINING PROTEIN"/>
    <property type="match status" value="1"/>
</dbReference>
<gene>
    <name evidence="1" type="ORF">ACMD2_17806</name>
</gene>
<evidence type="ECO:0008006" key="3">
    <source>
        <dbReference type="Google" id="ProtNLM"/>
    </source>
</evidence>
<dbReference type="InterPro" id="IPR012337">
    <property type="entry name" value="RNaseH-like_sf"/>
</dbReference>
<dbReference type="AlphaFoldDB" id="A0A199VIY0"/>
<name>A0A199VIY0_ANACO</name>
<sequence length="223" mass="26188">MVKFTGRELVHSGITRFATNFIALNSILQNKNRLKSMFASDEWQTSRYASTVDGKSIEQIILSAKFWDYVKEIVDIVEPLYVVHRLVDQKKIPQMRHTLRRPDEPGSTSSRSAKHLKKIVVRVLSQTTMSSRCERNWSTFALIHNKVCNRLAYARLEKLVYVYYNMRLRLRCMQEEYDKEKELKTYDPLGASFINDESDPILDWLQDRDNQDDPLLDEPEDPP</sequence>
<evidence type="ECO:0000313" key="1">
    <source>
        <dbReference type="EMBL" id="OAY76841.1"/>
    </source>
</evidence>
<dbReference type="PANTHER" id="PTHR32166">
    <property type="entry name" value="OSJNBA0013A04.12 PROTEIN"/>
    <property type="match status" value="1"/>
</dbReference>
<accession>A0A199VIY0</accession>
<dbReference type="STRING" id="4615.A0A199VIY0"/>
<protein>
    <recommendedName>
        <fullName evidence="3">HAT C-terminal dimerisation domain-containing protein</fullName>
    </recommendedName>
</protein>
<comment type="caution">
    <text evidence="1">The sequence shown here is derived from an EMBL/GenBank/DDBJ whole genome shotgun (WGS) entry which is preliminary data.</text>
</comment>
<dbReference type="SUPFAM" id="SSF53098">
    <property type="entry name" value="Ribonuclease H-like"/>
    <property type="match status" value="1"/>
</dbReference>
<evidence type="ECO:0000313" key="2">
    <source>
        <dbReference type="Proteomes" id="UP000092600"/>
    </source>
</evidence>
<dbReference type="Proteomes" id="UP000092600">
    <property type="component" value="Unassembled WGS sequence"/>
</dbReference>
<dbReference type="EMBL" id="LSRQ01001699">
    <property type="protein sequence ID" value="OAY76841.1"/>
    <property type="molecule type" value="Genomic_DNA"/>
</dbReference>
<proteinExistence type="predicted"/>